<feature type="chain" id="PRO_5031323316" evidence="5">
    <location>
        <begin position="23"/>
        <end position="551"/>
    </location>
</feature>
<dbReference type="EC" id="3.1.6.1" evidence="7"/>
<dbReference type="InterPro" id="IPR024607">
    <property type="entry name" value="Sulfatase_CS"/>
</dbReference>
<dbReference type="PANTHER" id="PTHR42693">
    <property type="entry name" value="ARYLSULFATASE FAMILY MEMBER"/>
    <property type="match status" value="1"/>
</dbReference>
<evidence type="ECO:0000256" key="3">
    <source>
        <dbReference type="ARBA" id="ARBA00022801"/>
    </source>
</evidence>
<name>A0A7W6C3Y4_9SPHN</name>
<organism evidence="7 8">
    <name type="scientific">Novosphingobium fluoreni</name>
    <dbReference type="NCBI Taxonomy" id="1391222"/>
    <lineage>
        <taxon>Bacteria</taxon>
        <taxon>Pseudomonadati</taxon>
        <taxon>Pseudomonadota</taxon>
        <taxon>Alphaproteobacteria</taxon>
        <taxon>Sphingomonadales</taxon>
        <taxon>Sphingomonadaceae</taxon>
        <taxon>Novosphingobium</taxon>
    </lineage>
</organism>
<keyword evidence="5" id="KW-0732">Signal</keyword>
<gene>
    <name evidence="7" type="ORF">GGR39_002035</name>
</gene>
<evidence type="ECO:0000256" key="2">
    <source>
        <dbReference type="ARBA" id="ARBA00022723"/>
    </source>
</evidence>
<keyword evidence="8" id="KW-1185">Reference proteome</keyword>
<evidence type="ECO:0000256" key="4">
    <source>
        <dbReference type="ARBA" id="ARBA00022837"/>
    </source>
</evidence>
<sequence length="551" mass="58970">MRRKLALLTTALVSLAATSAHAQEAAKRPNFLVIVADDLGYSDIGAFGGEIATPNLDALAARGLKLTGFHTAPTCSPTRSALLTGLDHHEAGVGNMAEMLAPNQVGKPYYEGYLRADTATLPEILRGGGYRTLYSGKWHLGLKPEQDPHARGFDSSFALLQGGHNHFGQNVAQDRVSMGSTYTLNGQQVTSLPANFYSSDYFADQLVSQLQAGKSSTKPFFAYLAFSAPHWPLQAPAKVIAKYKGRYDAGYDALREQRLKRQVALGLLDRKVAAHNADLAPIWNGLSAADKANQAKRMEVYAAMVDEMDQAIGRVVQTLKATGQYDNTVILFLADNGAEGARLDEPSMNMVNAVYAKADNRTENVGAATSYEALGPGWATAATAPSWRVKGYATEGGTRSVAFVAGPGIAPGVGAAYTNVADVTPTFLELAHVAAPKASPNGKPLRPIRGKSWAGWLQGGAAQVYSSDAAIGEELFGGRNLRQGDWKITDLGDGSWRLFNVAADPGEKKDLSATEPARKAQLEKAWQDYASQVGVVLPEPRQAILDRPVRR</sequence>
<dbReference type="InterPro" id="IPR000917">
    <property type="entry name" value="Sulfatase_N"/>
</dbReference>
<dbReference type="EMBL" id="JACIDY010000004">
    <property type="protein sequence ID" value="MBB3940378.1"/>
    <property type="molecule type" value="Genomic_DNA"/>
</dbReference>
<dbReference type="InterPro" id="IPR050738">
    <property type="entry name" value="Sulfatase"/>
</dbReference>
<dbReference type="RefSeq" id="WP_183616997.1">
    <property type="nucleotide sequence ID" value="NZ_JACIDY010000004.1"/>
</dbReference>
<feature type="domain" description="Sulfatase N-terminal" evidence="6">
    <location>
        <begin position="29"/>
        <end position="433"/>
    </location>
</feature>
<accession>A0A7W6C3Y4</accession>
<dbReference type="PROSITE" id="PS00523">
    <property type="entry name" value="SULFATASE_1"/>
    <property type="match status" value="1"/>
</dbReference>
<proteinExistence type="inferred from homology"/>
<dbReference type="Gene3D" id="3.30.1120.10">
    <property type="match status" value="1"/>
</dbReference>
<evidence type="ECO:0000259" key="6">
    <source>
        <dbReference type="Pfam" id="PF00884"/>
    </source>
</evidence>
<comment type="similarity">
    <text evidence="1">Belongs to the sulfatase family.</text>
</comment>
<comment type="caution">
    <text evidence="7">The sequence shown here is derived from an EMBL/GenBank/DDBJ whole genome shotgun (WGS) entry which is preliminary data.</text>
</comment>
<dbReference type="CDD" id="cd16025">
    <property type="entry name" value="PAS_like"/>
    <property type="match status" value="1"/>
</dbReference>
<dbReference type="PROSITE" id="PS00149">
    <property type="entry name" value="SULFATASE_2"/>
    <property type="match status" value="1"/>
</dbReference>
<dbReference type="Pfam" id="PF00884">
    <property type="entry name" value="Sulfatase"/>
    <property type="match status" value="1"/>
</dbReference>
<evidence type="ECO:0000256" key="1">
    <source>
        <dbReference type="ARBA" id="ARBA00008779"/>
    </source>
</evidence>
<dbReference type="GO" id="GO:0004065">
    <property type="term" value="F:arylsulfatase activity"/>
    <property type="evidence" value="ECO:0007669"/>
    <property type="project" value="UniProtKB-EC"/>
</dbReference>
<evidence type="ECO:0000313" key="8">
    <source>
        <dbReference type="Proteomes" id="UP000561459"/>
    </source>
</evidence>
<keyword evidence="4" id="KW-0106">Calcium</keyword>
<dbReference type="AlphaFoldDB" id="A0A7W6C3Y4"/>
<feature type="signal peptide" evidence="5">
    <location>
        <begin position="1"/>
        <end position="22"/>
    </location>
</feature>
<dbReference type="GO" id="GO:0046872">
    <property type="term" value="F:metal ion binding"/>
    <property type="evidence" value="ECO:0007669"/>
    <property type="project" value="UniProtKB-KW"/>
</dbReference>
<keyword evidence="3 7" id="KW-0378">Hydrolase</keyword>
<evidence type="ECO:0000313" key="7">
    <source>
        <dbReference type="EMBL" id="MBB3940378.1"/>
    </source>
</evidence>
<keyword evidence="2" id="KW-0479">Metal-binding</keyword>
<protein>
    <submittedName>
        <fullName evidence="7">Arylsulfatase</fullName>
        <ecNumber evidence="7">3.1.6.1</ecNumber>
    </submittedName>
</protein>
<dbReference type="SUPFAM" id="SSF53649">
    <property type="entry name" value="Alkaline phosphatase-like"/>
    <property type="match status" value="1"/>
</dbReference>
<dbReference type="InterPro" id="IPR017850">
    <property type="entry name" value="Alkaline_phosphatase_core_sf"/>
</dbReference>
<dbReference type="PANTHER" id="PTHR42693:SF33">
    <property type="entry name" value="ARYLSULFATASE"/>
    <property type="match status" value="1"/>
</dbReference>
<reference evidence="7 8" key="1">
    <citation type="submission" date="2020-08" db="EMBL/GenBank/DDBJ databases">
        <title>Genomic Encyclopedia of Type Strains, Phase IV (KMG-IV): sequencing the most valuable type-strain genomes for metagenomic binning, comparative biology and taxonomic classification.</title>
        <authorList>
            <person name="Goeker M."/>
        </authorList>
    </citation>
    <scope>NUCLEOTIDE SEQUENCE [LARGE SCALE GENOMIC DNA]</scope>
    <source>
        <strain evidence="7 8">DSM 27568</strain>
    </source>
</reference>
<dbReference type="Gene3D" id="3.40.720.10">
    <property type="entry name" value="Alkaline Phosphatase, subunit A"/>
    <property type="match status" value="1"/>
</dbReference>
<evidence type="ECO:0000256" key="5">
    <source>
        <dbReference type="SAM" id="SignalP"/>
    </source>
</evidence>
<dbReference type="Proteomes" id="UP000561459">
    <property type="component" value="Unassembled WGS sequence"/>
</dbReference>